<dbReference type="AlphaFoldDB" id="A0A8J3IMW8"/>
<dbReference type="EMBL" id="BNJK01000001">
    <property type="protein sequence ID" value="GHO94489.1"/>
    <property type="molecule type" value="Genomic_DNA"/>
</dbReference>
<evidence type="ECO:0000313" key="1">
    <source>
        <dbReference type="EMBL" id="GHO94489.1"/>
    </source>
</evidence>
<keyword evidence="2" id="KW-1185">Reference proteome</keyword>
<protein>
    <submittedName>
        <fullName evidence="1">Uncharacterized protein</fullName>
    </submittedName>
</protein>
<evidence type="ECO:0000313" key="2">
    <source>
        <dbReference type="Proteomes" id="UP000597444"/>
    </source>
</evidence>
<sequence>MLSAALQRELQRWHRELMVRPAVHYRLSCLALQEQFALVPLGADVKHFVAGVAAQSMVAVPRPAVVGAVVHMWVVEVAYLGYTTLSPGVKIA</sequence>
<organism evidence="1 2">
    <name type="scientific">Reticulibacter mediterranei</name>
    <dbReference type="NCBI Taxonomy" id="2778369"/>
    <lineage>
        <taxon>Bacteria</taxon>
        <taxon>Bacillati</taxon>
        <taxon>Chloroflexota</taxon>
        <taxon>Ktedonobacteria</taxon>
        <taxon>Ktedonobacterales</taxon>
        <taxon>Reticulibacteraceae</taxon>
        <taxon>Reticulibacter</taxon>
    </lineage>
</organism>
<reference evidence="1" key="1">
    <citation type="submission" date="2020-10" db="EMBL/GenBank/DDBJ databases">
        <title>Taxonomic study of unclassified bacteria belonging to the class Ktedonobacteria.</title>
        <authorList>
            <person name="Yabe S."/>
            <person name="Wang C.M."/>
            <person name="Zheng Y."/>
            <person name="Sakai Y."/>
            <person name="Cavaletti L."/>
            <person name="Monciardini P."/>
            <person name="Donadio S."/>
        </authorList>
    </citation>
    <scope>NUCLEOTIDE SEQUENCE</scope>
    <source>
        <strain evidence="1">ID150040</strain>
    </source>
</reference>
<gene>
    <name evidence="1" type="ORF">KSF_045370</name>
</gene>
<comment type="caution">
    <text evidence="1">The sequence shown here is derived from an EMBL/GenBank/DDBJ whole genome shotgun (WGS) entry which is preliminary data.</text>
</comment>
<name>A0A8J3IMW8_9CHLR</name>
<accession>A0A8J3IMW8</accession>
<dbReference type="Proteomes" id="UP000597444">
    <property type="component" value="Unassembled WGS sequence"/>
</dbReference>
<proteinExistence type="predicted"/>